<gene>
    <name evidence="2" type="ORF">M422DRAFT_32561</name>
</gene>
<keyword evidence="3" id="KW-1185">Reference proteome</keyword>
<dbReference type="HOGENOM" id="CLU_2777578_0_0_1"/>
<organism evidence="2 3">
    <name type="scientific">Sphaerobolus stellatus (strain SS14)</name>
    <dbReference type="NCBI Taxonomy" id="990650"/>
    <lineage>
        <taxon>Eukaryota</taxon>
        <taxon>Fungi</taxon>
        <taxon>Dikarya</taxon>
        <taxon>Basidiomycota</taxon>
        <taxon>Agaricomycotina</taxon>
        <taxon>Agaricomycetes</taxon>
        <taxon>Phallomycetidae</taxon>
        <taxon>Geastrales</taxon>
        <taxon>Sphaerobolaceae</taxon>
        <taxon>Sphaerobolus</taxon>
    </lineage>
</organism>
<dbReference type="AlphaFoldDB" id="A0A0C9U9M8"/>
<reference evidence="2 3" key="1">
    <citation type="submission" date="2014-06" db="EMBL/GenBank/DDBJ databases">
        <title>Evolutionary Origins and Diversification of the Mycorrhizal Mutualists.</title>
        <authorList>
            <consortium name="DOE Joint Genome Institute"/>
            <consortium name="Mycorrhizal Genomics Consortium"/>
            <person name="Kohler A."/>
            <person name="Kuo A."/>
            <person name="Nagy L.G."/>
            <person name="Floudas D."/>
            <person name="Copeland A."/>
            <person name="Barry K.W."/>
            <person name="Cichocki N."/>
            <person name="Veneault-Fourrey C."/>
            <person name="LaButti K."/>
            <person name="Lindquist E.A."/>
            <person name="Lipzen A."/>
            <person name="Lundell T."/>
            <person name="Morin E."/>
            <person name="Murat C."/>
            <person name="Riley R."/>
            <person name="Ohm R."/>
            <person name="Sun H."/>
            <person name="Tunlid A."/>
            <person name="Henrissat B."/>
            <person name="Grigoriev I.V."/>
            <person name="Hibbett D.S."/>
            <person name="Martin F."/>
        </authorList>
    </citation>
    <scope>NUCLEOTIDE SEQUENCE [LARGE SCALE GENOMIC DNA]</scope>
    <source>
        <strain evidence="2 3">SS14</strain>
    </source>
</reference>
<protein>
    <submittedName>
        <fullName evidence="2">Uncharacterized protein</fullName>
    </submittedName>
</protein>
<evidence type="ECO:0000313" key="2">
    <source>
        <dbReference type="EMBL" id="KIJ39783.1"/>
    </source>
</evidence>
<proteinExistence type="predicted"/>
<feature type="region of interest" description="Disordered" evidence="1">
    <location>
        <begin position="1"/>
        <end position="21"/>
    </location>
</feature>
<evidence type="ECO:0000313" key="3">
    <source>
        <dbReference type="Proteomes" id="UP000054279"/>
    </source>
</evidence>
<dbReference type="Proteomes" id="UP000054279">
    <property type="component" value="Unassembled WGS sequence"/>
</dbReference>
<accession>A0A0C9U9M8</accession>
<dbReference type="EMBL" id="KN837149">
    <property type="protein sequence ID" value="KIJ39783.1"/>
    <property type="molecule type" value="Genomic_DNA"/>
</dbReference>
<sequence>MLPDRSLVPGGTGSDSGWQPYNPAAPRYTFPIRLGDRLIRHNNYKEVVVVVVVVVVEDNRGRQRRSTAL</sequence>
<name>A0A0C9U9M8_SPHS4</name>
<evidence type="ECO:0000256" key="1">
    <source>
        <dbReference type="SAM" id="MobiDB-lite"/>
    </source>
</evidence>